<evidence type="ECO:0000256" key="1">
    <source>
        <dbReference type="SAM" id="MobiDB-lite"/>
    </source>
</evidence>
<accession>A0A7T8KBL6</accession>
<name>A0A7T8KBL6_CALRO</name>
<organism evidence="2 3">
    <name type="scientific">Caligus rogercresseyi</name>
    <name type="common">Sea louse</name>
    <dbReference type="NCBI Taxonomy" id="217165"/>
    <lineage>
        <taxon>Eukaryota</taxon>
        <taxon>Metazoa</taxon>
        <taxon>Ecdysozoa</taxon>
        <taxon>Arthropoda</taxon>
        <taxon>Crustacea</taxon>
        <taxon>Multicrustacea</taxon>
        <taxon>Hexanauplia</taxon>
        <taxon>Copepoda</taxon>
        <taxon>Siphonostomatoida</taxon>
        <taxon>Caligidae</taxon>
        <taxon>Caligus</taxon>
    </lineage>
</organism>
<evidence type="ECO:0000313" key="3">
    <source>
        <dbReference type="Proteomes" id="UP000595437"/>
    </source>
</evidence>
<dbReference type="EMBL" id="CP045892">
    <property type="protein sequence ID" value="QQP52917.1"/>
    <property type="molecule type" value="Genomic_DNA"/>
</dbReference>
<reference evidence="3" key="1">
    <citation type="submission" date="2021-01" db="EMBL/GenBank/DDBJ databases">
        <title>Caligus Genome Assembly.</title>
        <authorList>
            <person name="Gallardo-Escarate C."/>
        </authorList>
    </citation>
    <scope>NUCLEOTIDE SEQUENCE [LARGE SCALE GENOMIC DNA]</scope>
</reference>
<feature type="compositionally biased region" description="Polar residues" evidence="1">
    <location>
        <begin position="1"/>
        <end position="17"/>
    </location>
</feature>
<protein>
    <submittedName>
        <fullName evidence="2">Uncharacterized protein</fullName>
    </submittedName>
</protein>
<keyword evidence="3" id="KW-1185">Reference proteome</keyword>
<feature type="region of interest" description="Disordered" evidence="1">
    <location>
        <begin position="1"/>
        <end position="51"/>
    </location>
</feature>
<gene>
    <name evidence="2" type="ORF">FKW44_005214</name>
</gene>
<dbReference type="AlphaFoldDB" id="A0A7T8KBL6"/>
<evidence type="ECO:0000313" key="2">
    <source>
        <dbReference type="EMBL" id="QQP52917.1"/>
    </source>
</evidence>
<proteinExistence type="predicted"/>
<sequence>SSSSSDPGKNHHSSSVSCPLMMKEPLVIPPTPTHELTQSLIGYPEEVSTQV</sequence>
<dbReference type="Proteomes" id="UP000595437">
    <property type="component" value="Chromosome 3"/>
</dbReference>
<feature type="non-terminal residue" evidence="2">
    <location>
        <position position="1"/>
    </location>
</feature>